<gene>
    <name evidence="1" type="ORF">POCTA_138.1.T0750026</name>
</gene>
<name>A0A8S1VVY0_PAROT</name>
<reference evidence="1" key="1">
    <citation type="submission" date="2021-01" db="EMBL/GenBank/DDBJ databases">
        <authorList>
            <consortium name="Genoscope - CEA"/>
            <person name="William W."/>
        </authorList>
    </citation>
    <scope>NUCLEOTIDE SEQUENCE</scope>
</reference>
<dbReference type="Proteomes" id="UP000683925">
    <property type="component" value="Unassembled WGS sequence"/>
</dbReference>
<proteinExistence type="predicted"/>
<dbReference type="EMBL" id="CAJJDP010000074">
    <property type="protein sequence ID" value="CAD8180433.1"/>
    <property type="molecule type" value="Genomic_DNA"/>
</dbReference>
<organism evidence="1 2">
    <name type="scientific">Paramecium octaurelia</name>
    <dbReference type="NCBI Taxonomy" id="43137"/>
    <lineage>
        <taxon>Eukaryota</taxon>
        <taxon>Sar</taxon>
        <taxon>Alveolata</taxon>
        <taxon>Ciliophora</taxon>
        <taxon>Intramacronucleata</taxon>
        <taxon>Oligohymenophorea</taxon>
        <taxon>Peniculida</taxon>
        <taxon>Parameciidae</taxon>
        <taxon>Paramecium</taxon>
    </lineage>
</organism>
<evidence type="ECO:0000313" key="1">
    <source>
        <dbReference type="EMBL" id="CAD8180433.1"/>
    </source>
</evidence>
<comment type="caution">
    <text evidence="1">The sequence shown here is derived from an EMBL/GenBank/DDBJ whole genome shotgun (WGS) entry which is preliminary data.</text>
</comment>
<sequence length="38" mass="4394">MLQTQIKQIYDLAIKQIGNQQIIAQTQIVELSKNLMHV</sequence>
<evidence type="ECO:0000313" key="2">
    <source>
        <dbReference type="Proteomes" id="UP000683925"/>
    </source>
</evidence>
<protein>
    <submittedName>
        <fullName evidence="1">Uncharacterized protein</fullName>
    </submittedName>
</protein>
<keyword evidence="2" id="KW-1185">Reference proteome</keyword>
<accession>A0A8S1VVY0</accession>
<dbReference type="AlphaFoldDB" id="A0A8S1VVY0"/>